<reference evidence="1 2" key="1">
    <citation type="submission" date="2021-01" db="EMBL/GenBank/DDBJ databases">
        <title>Whole genome shotgun sequence of Planotetraspora mira NBRC 15435.</title>
        <authorList>
            <person name="Komaki H."/>
            <person name="Tamura T."/>
        </authorList>
    </citation>
    <scope>NUCLEOTIDE SEQUENCE [LARGE SCALE GENOMIC DNA]</scope>
    <source>
        <strain evidence="1 2">NBRC 15435</strain>
    </source>
</reference>
<gene>
    <name evidence="1" type="ORF">Pmi06nite_83020</name>
</gene>
<organism evidence="1 2">
    <name type="scientific">Planotetraspora mira</name>
    <dbReference type="NCBI Taxonomy" id="58121"/>
    <lineage>
        <taxon>Bacteria</taxon>
        <taxon>Bacillati</taxon>
        <taxon>Actinomycetota</taxon>
        <taxon>Actinomycetes</taxon>
        <taxon>Streptosporangiales</taxon>
        <taxon>Streptosporangiaceae</taxon>
        <taxon>Planotetraspora</taxon>
    </lineage>
</organism>
<proteinExistence type="predicted"/>
<dbReference type="AlphaFoldDB" id="A0A8J3U982"/>
<protein>
    <recommendedName>
        <fullName evidence="3">Alpha/beta hydrolase</fullName>
    </recommendedName>
</protein>
<dbReference type="RefSeq" id="WP_203958633.1">
    <property type="nucleotide sequence ID" value="NZ_BOOO01000062.1"/>
</dbReference>
<evidence type="ECO:0000313" key="1">
    <source>
        <dbReference type="EMBL" id="GII34860.1"/>
    </source>
</evidence>
<dbReference type="Proteomes" id="UP000650628">
    <property type="component" value="Unassembled WGS sequence"/>
</dbReference>
<keyword evidence="2" id="KW-1185">Reference proteome</keyword>
<sequence>MPVLAIGASGSLGDLVPSPVRSYATHVTGLVIADSGHWIYEEHPAQLTRHLLASLD</sequence>
<accession>A0A8J3U982</accession>
<name>A0A8J3U982_9ACTN</name>
<comment type="caution">
    <text evidence="1">The sequence shown here is derived from an EMBL/GenBank/DDBJ whole genome shotgun (WGS) entry which is preliminary data.</text>
</comment>
<dbReference type="SUPFAM" id="SSF53474">
    <property type="entry name" value="alpha/beta-Hydrolases"/>
    <property type="match status" value="1"/>
</dbReference>
<dbReference type="EMBL" id="BOOO01000062">
    <property type="protein sequence ID" value="GII34860.1"/>
    <property type="molecule type" value="Genomic_DNA"/>
</dbReference>
<evidence type="ECO:0008006" key="3">
    <source>
        <dbReference type="Google" id="ProtNLM"/>
    </source>
</evidence>
<dbReference type="InterPro" id="IPR029058">
    <property type="entry name" value="AB_hydrolase_fold"/>
</dbReference>
<dbReference type="Gene3D" id="3.40.50.1820">
    <property type="entry name" value="alpha/beta hydrolase"/>
    <property type="match status" value="1"/>
</dbReference>
<evidence type="ECO:0000313" key="2">
    <source>
        <dbReference type="Proteomes" id="UP000650628"/>
    </source>
</evidence>